<keyword evidence="1" id="KW-0812">Transmembrane</keyword>
<keyword evidence="1" id="KW-0472">Membrane</keyword>
<dbReference type="RefSeq" id="WP_340329535.1">
    <property type="nucleotide sequence ID" value="NZ_JAZHOF010000004.1"/>
</dbReference>
<protein>
    <recommendedName>
        <fullName evidence="4">Integral membrane protein</fullName>
    </recommendedName>
</protein>
<proteinExistence type="predicted"/>
<name>A0AAW9RUW5_9HYPH</name>
<evidence type="ECO:0000256" key="1">
    <source>
        <dbReference type="SAM" id="Phobius"/>
    </source>
</evidence>
<evidence type="ECO:0000313" key="3">
    <source>
        <dbReference type="Proteomes" id="UP001378188"/>
    </source>
</evidence>
<feature type="transmembrane region" description="Helical" evidence="1">
    <location>
        <begin position="74"/>
        <end position="98"/>
    </location>
</feature>
<keyword evidence="1" id="KW-1133">Transmembrane helix</keyword>
<feature type="transmembrane region" description="Helical" evidence="1">
    <location>
        <begin position="12"/>
        <end position="35"/>
    </location>
</feature>
<feature type="transmembrane region" description="Helical" evidence="1">
    <location>
        <begin position="41"/>
        <end position="62"/>
    </location>
</feature>
<comment type="caution">
    <text evidence="2">The sequence shown here is derived from an EMBL/GenBank/DDBJ whole genome shotgun (WGS) entry which is preliminary data.</text>
</comment>
<dbReference type="EMBL" id="JAZHOF010000004">
    <property type="protein sequence ID" value="MEJ8571833.1"/>
    <property type="molecule type" value="Genomic_DNA"/>
</dbReference>
<evidence type="ECO:0000313" key="2">
    <source>
        <dbReference type="EMBL" id="MEJ8571833.1"/>
    </source>
</evidence>
<gene>
    <name evidence="2" type="ORF">V3328_10140</name>
</gene>
<organism evidence="2 3">
    <name type="scientific">Microbaculum marinum</name>
    <dbReference type="NCBI Taxonomy" id="1764581"/>
    <lineage>
        <taxon>Bacteria</taxon>
        <taxon>Pseudomonadati</taxon>
        <taxon>Pseudomonadota</taxon>
        <taxon>Alphaproteobacteria</taxon>
        <taxon>Hyphomicrobiales</taxon>
        <taxon>Tepidamorphaceae</taxon>
        <taxon>Microbaculum</taxon>
    </lineage>
</organism>
<evidence type="ECO:0008006" key="4">
    <source>
        <dbReference type="Google" id="ProtNLM"/>
    </source>
</evidence>
<keyword evidence="3" id="KW-1185">Reference proteome</keyword>
<dbReference type="AlphaFoldDB" id="A0AAW9RUW5"/>
<accession>A0AAW9RUW5</accession>
<feature type="transmembrane region" description="Helical" evidence="1">
    <location>
        <begin position="104"/>
        <end position="125"/>
    </location>
</feature>
<dbReference type="Proteomes" id="UP001378188">
    <property type="component" value="Unassembled WGS sequence"/>
</dbReference>
<reference evidence="2 3" key="1">
    <citation type="submission" date="2024-02" db="EMBL/GenBank/DDBJ databases">
        <title>Genome analysis and characterization of Microbaculum marinisediminis sp. nov., isolated from marine sediment.</title>
        <authorList>
            <person name="Du Z.-J."/>
            <person name="Ye Y.-Q."/>
            <person name="Zhang Z.-R."/>
            <person name="Yuan S.-M."/>
            <person name="Zhang X.-Y."/>
        </authorList>
    </citation>
    <scope>NUCLEOTIDE SEQUENCE [LARGE SCALE GENOMIC DNA]</scope>
    <source>
        <strain evidence="2 3">SDUM1044001</strain>
    </source>
</reference>
<sequence>MPTSLTSLPLRAILGIDAATCAVMGLVLITGAGFIAGVTAIPAGLLCYAGLALLPIAAFMAIVASRPTPPAAGVWLVVTGNVLWVAASLVLAFGGLIAPNGLGWAFVLAQALIVAALAWLEYGALRGAVVRLQAG</sequence>